<dbReference type="GO" id="GO:0007004">
    <property type="term" value="P:telomere maintenance via telomerase"/>
    <property type="evidence" value="ECO:0007669"/>
    <property type="project" value="TreeGrafter"/>
</dbReference>
<dbReference type="GO" id="GO:0006302">
    <property type="term" value="P:double-strand break repair"/>
    <property type="evidence" value="ECO:0007669"/>
    <property type="project" value="TreeGrafter"/>
</dbReference>
<evidence type="ECO:0000256" key="2">
    <source>
        <dbReference type="ARBA" id="ARBA00004123"/>
    </source>
</evidence>
<evidence type="ECO:0000256" key="5">
    <source>
        <dbReference type="ARBA" id="ARBA00017893"/>
    </source>
</evidence>
<comment type="subcellular location">
    <subcellularLocation>
        <location evidence="3">Chromosome</location>
    </subcellularLocation>
    <subcellularLocation>
        <location evidence="2">Nucleus</location>
    </subcellularLocation>
</comment>
<keyword evidence="15" id="KW-0234">DNA repair</keyword>
<evidence type="ECO:0000256" key="12">
    <source>
        <dbReference type="ARBA" id="ARBA00022840"/>
    </source>
</evidence>
<dbReference type="AlphaFoldDB" id="A0A7S1TEJ3"/>
<evidence type="ECO:0000256" key="11">
    <source>
        <dbReference type="ARBA" id="ARBA00022833"/>
    </source>
</evidence>
<dbReference type="FunFam" id="3.40.50.300:FF:000593">
    <property type="entry name" value="DNA repair protein RAD50"/>
    <property type="match status" value="1"/>
</dbReference>
<evidence type="ECO:0000256" key="18">
    <source>
        <dbReference type="ARBA" id="ARBA00049360"/>
    </source>
</evidence>
<keyword evidence="12" id="KW-0067">ATP-binding</keyword>
<accession>A0A7S1TEJ3</accession>
<dbReference type="GO" id="GO:0070192">
    <property type="term" value="P:chromosome organization involved in meiotic cell cycle"/>
    <property type="evidence" value="ECO:0007669"/>
    <property type="project" value="TreeGrafter"/>
</dbReference>
<proteinExistence type="inferred from homology"/>
<evidence type="ECO:0000256" key="9">
    <source>
        <dbReference type="ARBA" id="ARBA00022763"/>
    </source>
</evidence>
<keyword evidence="6" id="KW-0158">Chromosome</keyword>
<keyword evidence="13" id="KW-0460">Magnesium</keyword>
<keyword evidence="16" id="KW-0539">Nucleus</keyword>
<name>A0A7S1TEJ3_9RHOD</name>
<evidence type="ECO:0000256" key="4">
    <source>
        <dbReference type="ARBA" id="ARBA00009439"/>
    </source>
</evidence>
<organism evidence="20">
    <name type="scientific">Compsopogon caeruleus</name>
    <dbReference type="NCBI Taxonomy" id="31354"/>
    <lineage>
        <taxon>Eukaryota</taxon>
        <taxon>Rhodophyta</taxon>
        <taxon>Compsopogonophyceae</taxon>
        <taxon>Compsopogonales</taxon>
        <taxon>Compsopogonaceae</taxon>
        <taxon>Compsopogon</taxon>
    </lineage>
</organism>
<evidence type="ECO:0000256" key="19">
    <source>
        <dbReference type="SAM" id="Coils"/>
    </source>
</evidence>
<keyword evidence="7" id="KW-0479">Metal-binding</keyword>
<comment type="catalytic activity">
    <reaction evidence="18">
        <text>ATP + H2O = ADP + phosphate + H(+)</text>
        <dbReference type="Rhea" id="RHEA:13065"/>
        <dbReference type="ChEBI" id="CHEBI:15377"/>
        <dbReference type="ChEBI" id="CHEBI:15378"/>
        <dbReference type="ChEBI" id="CHEBI:30616"/>
        <dbReference type="ChEBI" id="CHEBI:43474"/>
        <dbReference type="ChEBI" id="CHEBI:456216"/>
    </reaction>
</comment>
<dbReference type="PANTHER" id="PTHR18867:SF12">
    <property type="entry name" value="DNA REPAIR PROTEIN RAD50"/>
    <property type="match status" value="1"/>
</dbReference>
<dbReference type="GO" id="GO:0030870">
    <property type="term" value="C:Mre11 complex"/>
    <property type="evidence" value="ECO:0007669"/>
    <property type="project" value="TreeGrafter"/>
</dbReference>
<evidence type="ECO:0000256" key="10">
    <source>
        <dbReference type="ARBA" id="ARBA00022801"/>
    </source>
</evidence>
<dbReference type="GO" id="GO:0003691">
    <property type="term" value="F:double-stranded telomeric DNA binding"/>
    <property type="evidence" value="ECO:0007669"/>
    <property type="project" value="TreeGrafter"/>
</dbReference>
<evidence type="ECO:0000256" key="6">
    <source>
        <dbReference type="ARBA" id="ARBA00022454"/>
    </source>
</evidence>
<evidence type="ECO:0000256" key="3">
    <source>
        <dbReference type="ARBA" id="ARBA00004286"/>
    </source>
</evidence>
<keyword evidence="8" id="KW-0547">Nucleotide-binding</keyword>
<protein>
    <recommendedName>
        <fullName evidence="5">DNA repair protein RAD50</fullName>
    </recommendedName>
</protein>
<dbReference type="InterPro" id="IPR027417">
    <property type="entry name" value="P-loop_NTPase"/>
</dbReference>
<dbReference type="PANTHER" id="PTHR18867">
    <property type="entry name" value="RAD50"/>
    <property type="match status" value="1"/>
</dbReference>
<keyword evidence="9" id="KW-0227">DNA damage</keyword>
<keyword evidence="14 19" id="KW-0175">Coiled coil</keyword>
<gene>
    <name evidence="20" type="ORF">CCAE0312_LOCUS6454</name>
</gene>
<reference evidence="20" key="1">
    <citation type="submission" date="2021-01" db="EMBL/GenBank/DDBJ databases">
        <authorList>
            <person name="Corre E."/>
            <person name="Pelletier E."/>
            <person name="Niang G."/>
            <person name="Scheremetjew M."/>
            <person name="Finn R."/>
            <person name="Kale V."/>
            <person name="Holt S."/>
            <person name="Cochrane G."/>
            <person name="Meng A."/>
            <person name="Brown T."/>
            <person name="Cohen L."/>
        </authorList>
    </citation>
    <scope>NUCLEOTIDE SEQUENCE</scope>
    <source>
        <strain evidence="20">SAG 36.94</strain>
    </source>
</reference>
<evidence type="ECO:0000256" key="8">
    <source>
        <dbReference type="ARBA" id="ARBA00022741"/>
    </source>
</evidence>
<dbReference type="Gene3D" id="3.40.50.300">
    <property type="entry name" value="P-loop containing nucleotide triphosphate hydrolases"/>
    <property type="match status" value="1"/>
</dbReference>
<keyword evidence="17" id="KW-0469">Meiosis</keyword>
<evidence type="ECO:0000256" key="13">
    <source>
        <dbReference type="ARBA" id="ARBA00022842"/>
    </source>
</evidence>
<dbReference type="GO" id="GO:0046872">
    <property type="term" value="F:metal ion binding"/>
    <property type="evidence" value="ECO:0007669"/>
    <property type="project" value="UniProtKB-KW"/>
</dbReference>
<dbReference type="SUPFAM" id="SSF52540">
    <property type="entry name" value="P-loop containing nucleoside triphosphate hydrolases"/>
    <property type="match status" value="1"/>
</dbReference>
<evidence type="ECO:0000256" key="14">
    <source>
        <dbReference type="ARBA" id="ARBA00023054"/>
    </source>
</evidence>
<dbReference type="GO" id="GO:0000722">
    <property type="term" value="P:telomere maintenance via recombination"/>
    <property type="evidence" value="ECO:0007669"/>
    <property type="project" value="TreeGrafter"/>
</dbReference>
<keyword evidence="11" id="KW-0862">Zinc</keyword>
<comment type="similarity">
    <text evidence="4">Belongs to the SMC family. RAD50 subfamily.</text>
</comment>
<evidence type="ECO:0000313" key="20">
    <source>
        <dbReference type="EMBL" id="CAD9234365.1"/>
    </source>
</evidence>
<dbReference type="GO" id="GO:0005524">
    <property type="term" value="F:ATP binding"/>
    <property type="evidence" value="ECO:0007669"/>
    <property type="project" value="UniProtKB-KW"/>
</dbReference>
<dbReference type="GO" id="GO:0051880">
    <property type="term" value="F:G-quadruplex DNA binding"/>
    <property type="evidence" value="ECO:0007669"/>
    <property type="project" value="TreeGrafter"/>
</dbReference>
<sequence length="462" mass="53430">MERVQKIRDMGMRELSVLEKQVSIEREKMIQMEQLADRVRLLEEEITGLKNDADALDAKVADGEEQLCQLEQDVRVVTEEREKVMLNLESCTEEIRSKEQQISRAKEDMVRAFQEVESYEMSGRQSDLLRLIERGTQLEGKVQELRVIRKDVDSHFQATNKTLAEQESRKRNILDNIKFRKLTSEIDSLALEIEAYNRKANEVSGGTDLIKSLSTIEKQLMEANAIKSSLVGSRHIVSRTRQEKERELRERDEDGLRKDYNALLVEKKTLELSVSELERYQRALDQALMAYHAIKMHDINKILRELWATTYRGNDIDTIEIVSDVETAESSNVRRSYNYRVVMHRGDAILDMRGRCSAGQKVLACLVIRLALAESFCLDCGILALDEPTTNLDALNIESLAASLAEIIRHRRQQRNFQLLVITHDERFIELLGARDVVDDYYLVKKDDRGLSRIFKQSLRKL</sequence>
<dbReference type="GO" id="GO:0000794">
    <property type="term" value="C:condensed nuclear chromosome"/>
    <property type="evidence" value="ECO:0007669"/>
    <property type="project" value="TreeGrafter"/>
</dbReference>
<evidence type="ECO:0000256" key="1">
    <source>
        <dbReference type="ARBA" id="ARBA00001947"/>
    </source>
</evidence>
<keyword evidence="10" id="KW-0378">Hydrolase</keyword>
<evidence type="ECO:0000256" key="16">
    <source>
        <dbReference type="ARBA" id="ARBA00023242"/>
    </source>
</evidence>
<evidence type="ECO:0000256" key="15">
    <source>
        <dbReference type="ARBA" id="ARBA00023204"/>
    </source>
</evidence>
<comment type="cofactor">
    <cofactor evidence="1">
        <name>Zn(2+)</name>
        <dbReference type="ChEBI" id="CHEBI:29105"/>
    </cofactor>
</comment>
<dbReference type="GO" id="GO:0043047">
    <property type="term" value="F:single-stranded telomeric DNA binding"/>
    <property type="evidence" value="ECO:0007669"/>
    <property type="project" value="TreeGrafter"/>
</dbReference>
<evidence type="ECO:0000256" key="17">
    <source>
        <dbReference type="ARBA" id="ARBA00023254"/>
    </source>
</evidence>
<dbReference type="GO" id="GO:0016787">
    <property type="term" value="F:hydrolase activity"/>
    <property type="evidence" value="ECO:0007669"/>
    <property type="project" value="UniProtKB-KW"/>
</dbReference>
<evidence type="ECO:0000256" key="7">
    <source>
        <dbReference type="ARBA" id="ARBA00022723"/>
    </source>
</evidence>
<feature type="coiled-coil region" evidence="19">
    <location>
        <begin position="25"/>
        <end position="115"/>
    </location>
</feature>
<dbReference type="EMBL" id="HBGH01011619">
    <property type="protein sequence ID" value="CAD9234365.1"/>
    <property type="molecule type" value="Transcribed_RNA"/>
</dbReference>